<dbReference type="NCBIfam" id="TIGR00004">
    <property type="entry name" value="Rid family detoxifying hydrolase"/>
    <property type="match status" value="1"/>
</dbReference>
<accession>A0ABW0IAB9</accession>
<dbReference type="PANTHER" id="PTHR11803:SF58">
    <property type="entry name" value="PROTEIN HMF1-RELATED"/>
    <property type="match status" value="1"/>
</dbReference>
<comment type="similarity">
    <text evidence="1">Belongs to the RutC family.</text>
</comment>
<dbReference type="Pfam" id="PF01042">
    <property type="entry name" value="Ribonuc_L-PSP"/>
    <property type="match status" value="1"/>
</dbReference>
<comment type="caution">
    <text evidence="2">The sequence shown here is derived from an EMBL/GenBank/DDBJ whole genome shotgun (WGS) entry which is preliminary data.</text>
</comment>
<keyword evidence="2" id="KW-0378">Hydrolase</keyword>
<proteinExistence type="inferred from homology"/>
<dbReference type="EC" id="3.5.-.-" evidence="2"/>
<dbReference type="RefSeq" id="WP_379846005.1">
    <property type="nucleotide sequence ID" value="NZ_JBHSMA010000004.1"/>
</dbReference>
<dbReference type="Gene3D" id="3.30.1330.40">
    <property type="entry name" value="RutC-like"/>
    <property type="match status" value="1"/>
</dbReference>
<keyword evidence="3" id="KW-1185">Reference proteome</keyword>
<organism evidence="2 3">
    <name type="scientific">Larkinella bovis</name>
    <dbReference type="NCBI Taxonomy" id="683041"/>
    <lineage>
        <taxon>Bacteria</taxon>
        <taxon>Pseudomonadati</taxon>
        <taxon>Bacteroidota</taxon>
        <taxon>Cytophagia</taxon>
        <taxon>Cytophagales</taxon>
        <taxon>Spirosomataceae</taxon>
        <taxon>Larkinella</taxon>
    </lineage>
</organism>
<name>A0ABW0IAB9_9BACT</name>
<dbReference type="InterPro" id="IPR006175">
    <property type="entry name" value="YjgF/YER057c/UK114"/>
</dbReference>
<dbReference type="Proteomes" id="UP001596106">
    <property type="component" value="Unassembled WGS sequence"/>
</dbReference>
<dbReference type="InterPro" id="IPR006056">
    <property type="entry name" value="RidA"/>
</dbReference>
<evidence type="ECO:0000313" key="3">
    <source>
        <dbReference type="Proteomes" id="UP001596106"/>
    </source>
</evidence>
<reference evidence="3" key="1">
    <citation type="journal article" date="2019" name="Int. J. Syst. Evol. Microbiol.">
        <title>The Global Catalogue of Microorganisms (GCM) 10K type strain sequencing project: providing services to taxonomists for standard genome sequencing and annotation.</title>
        <authorList>
            <consortium name="The Broad Institute Genomics Platform"/>
            <consortium name="The Broad Institute Genome Sequencing Center for Infectious Disease"/>
            <person name="Wu L."/>
            <person name="Ma J."/>
        </authorList>
    </citation>
    <scope>NUCLEOTIDE SEQUENCE [LARGE SCALE GENOMIC DNA]</scope>
    <source>
        <strain evidence="3">CCUG 55250</strain>
    </source>
</reference>
<evidence type="ECO:0000313" key="2">
    <source>
        <dbReference type="EMBL" id="MFC5410444.1"/>
    </source>
</evidence>
<sequence length="129" mass="14253">MIQTIETPHAPLPAGHYAQATIWNDLIFVSGQLPIDPVTKEKLTGPIDAQTRQVLENVKAILEAAGSDLNHVLKTTVYIADIALWDRVNAIYANFFGEHKPARAVVPTRELHYGFLIELEAVAIRKGSQ</sequence>
<dbReference type="GO" id="GO:0016787">
    <property type="term" value="F:hydrolase activity"/>
    <property type="evidence" value="ECO:0007669"/>
    <property type="project" value="UniProtKB-KW"/>
</dbReference>
<dbReference type="PANTHER" id="PTHR11803">
    <property type="entry name" value="2-IMINOBUTANOATE/2-IMINOPROPANOATE DEAMINASE RIDA"/>
    <property type="match status" value="1"/>
</dbReference>
<dbReference type="CDD" id="cd00448">
    <property type="entry name" value="YjgF_YER057c_UK114_family"/>
    <property type="match status" value="1"/>
</dbReference>
<dbReference type="EMBL" id="JBHSMA010000004">
    <property type="protein sequence ID" value="MFC5410444.1"/>
    <property type="molecule type" value="Genomic_DNA"/>
</dbReference>
<gene>
    <name evidence="2" type="ORF">ACFPMF_14050</name>
</gene>
<evidence type="ECO:0000256" key="1">
    <source>
        <dbReference type="ARBA" id="ARBA00010552"/>
    </source>
</evidence>
<protein>
    <submittedName>
        <fullName evidence="2">RidA family protein</fullName>
        <ecNumber evidence="2">3.5.-.-</ecNumber>
    </submittedName>
</protein>
<dbReference type="SUPFAM" id="SSF55298">
    <property type="entry name" value="YjgF-like"/>
    <property type="match status" value="1"/>
</dbReference>
<dbReference type="InterPro" id="IPR035959">
    <property type="entry name" value="RutC-like_sf"/>
</dbReference>